<gene>
    <name evidence="1" type="ORF">TorRG33x02_077040</name>
</gene>
<proteinExistence type="predicted"/>
<evidence type="ECO:0000313" key="1">
    <source>
        <dbReference type="EMBL" id="PON96431.1"/>
    </source>
</evidence>
<reference evidence="2" key="1">
    <citation type="submission" date="2016-06" db="EMBL/GenBank/DDBJ databases">
        <title>Parallel loss of symbiosis genes in relatives of nitrogen-fixing non-legume Parasponia.</title>
        <authorList>
            <person name="Van Velzen R."/>
            <person name="Holmer R."/>
            <person name="Bu F."/>
            <person name="Rutten L."/>
            <person name="Van Zeijl A."/>
            <person name="Liu W."/>
            <person name="Santuari L."/>
            <person name="Cao Q."/>
            <person name="Sharma T."/>
            <person name="Shen D."/>
            <person name="Roswanjaya Y."/>
            <person name="Wardhani T."/>
            <person name="Kalhor M.S."/>
            <person name="Jansen J."/>
            <person name="Van den Hoogen J."/>
            <person name="Gungor B."/>
            <person name="Hartog M."/>
            <person name="Hontelez J."/>
            <person name="Verver J."/>
            <person name="Yang W.-C."/>
            <person name="Schijlen E."/>
            <person name="Repin R."/>
            <person name="Schilthuizen M."/>
            <person name="Schranz E."/>
            <person name="Heidstra R."/>
            <person name="Miyata K."/>
            <person name="Fedorova E."/>
            <person name="Kohlen W."/>
            <person name="Bisseling T."/>
            <person name="Smit S."/>
            <person name="Geurts R."/>
        </authorList>
    </citation>
    <scope>NUCLEOTIDE SEQUENCE [LARGE SCALE GENOMIC DNA]</scope>
    <source>
        <strain evidence="2">cv. RG33-2</strain>
    </source>
</reference>
<protein>
    <submittedName>
        <fullName evidence="1">Uncharacterized protein</fullName>
    </submittedName>
</protein>
<dbReference type="Proteomes" id="UP000237000">
    <property type="component" value="Unassembled WGS sequence"/>
</dbReference>
<dbReference type="EMBL" id="JXTC01000038">
    <property type="protein sequence ID" value="PON96431.1"/>
    <property type="molecule type" value="Genomic_DNA"/>
</dbReference>
<evidence type="ECO:0000313" key="2">
    <source>
        <dbReference type="Proteomes" id="UP000237000"/>
    </source>
</evidence>
<accession>A0A2P5FF56</accession>
<organism evidence="1 2">
    <name type="scientific">Trema orientale</name>
    <name type="common">Charcoal tree</name>
    <name type="synonym">Celtis orientalis</name>
    <dbReference type="NCBI Taxonomy" id="63057"/>
    <lineage>
        <taxon>Eukaryota</taxon>
        <taxon>Viridiplantae</taxon>
        <taxon>Streptophyta</taxon>
        <taxon>Embryophyta</taxon>
        <taxon>Tracheophyta</taxon>
        <taxon>Spermatophyta</taxon>
        <taxon>Magnoliopsida</taxon>
        <taxon>eudicotyledons</taxon>
        <taxon>Gunneridae</taxon>
        <taxon>Pentapetalae</taxon>
        <taxon>rosids</taxon>
        <taxon>fabids</taxon>
        <taxon>Rosales</taxon>
        <taxon>Cannabaceae</taxon>
        <taxon>Trema</taxon>
    </lineage>
</organism>
<dbReference type="AlphaFoldDB" id="A0A2P5FF56"/>
<name>A0A2P5FF56_TREOI</name>
<feature type="non-terminal residue" evidence="1">
    <location>
        <position position="1"/>
    </location>
</feature>
<comment type="caution">
    <text evidence="1">The sequence shown here is derived from an EMBL/GenBank/DDBJ whole genome shotgun (WGS) entry which is preliminary data.</text>
</comment>
<keyword evidence="2" id="KW-1185">Reference proteome</keyword>
<dbReference type="InParanoid" id="A0A2P5FF56"/>
<sequence length="56" mass="6416">VWYSQSNYYSASWQRYGDMTVVVLPLVVLEIIGPKWLPERKLGGEHEGTTNSSLFL</sequence>